<name>A8ADT9_CITK8</name>
<proteinExistence type="predicted"/>
<keyword evidence="2" id="KW-1185">Reference proteome</keyword>
<dbReference type="KEGG" id="cko:CKO_00496"/>
<gene>
    <name evidence="1" type="ordered locus">CKO_00496</name>
</gene>
<dbReference type="EMBL" id="CP000822">
    <property type="protein sequence ID" value="ABV11652.1"/>
    <property type="molecule type" value="Genomic_DNA"/>
</dbReference>
<protein>
    <submittedName>
        <fullName evidence="1">Uncharacterized protein</fullName>
    </submittedName>
</protein>
<evidence type="ECO:0000313" key="2">
    <source>
        <dbReference type="Proteomes" id="UP000008148"/>
    </source>
</evidence>
<dbReference type="AlphaFoldDB" id="A8ADT9"/>
<organism evidence="1 2">
    <name type="scientific">Citrobacter koseri (strain ATCC BAA-895 / CDC 4225-83 / SGSC4696)</name>
    <dbReference type="NCBI Taxonomy" id="290338"/>
    <lineage>
        <taxon>Bacteria</taxon>
        <taxon>Pseudomonadati</taxon>
        <taxon>Pseudomonadota</taxon>
        <taxon>Gammaproteobacteria</taxon>
        <taxon>Enterobacterales</taxon>
        <taxon>Enterobacteriaceae</taxon>
        <taxon>Citrobacter</taxon>
    </lineage>
</organism>
<dbReference type="HOGENOM" id="CLU_3133853_0_0_6"/>
<evidence type="ECO:0000313" key="1">
    <source>
        <dbReference type="EMBL" id="ABV11652.1"/>
    </source>
</evidence>
<accession>A8ADT9</accession>
<sequence length="49" mass="5814">MCRIATLRRPYPASTSYLRSGNSDYFQIFYARRTGMNEIRFSRLAALYQ</sequence>
<dbReference type="STRING" id="290338.CKO_00496"/>
<reference evidence="1 2" key="1">
    <citation type="submission" date="2007-08" db="EMBL/GenBank/DDBJ databases">
        <authorList>
            <consortium name="The Citrobacter koseri Genome Sequencing Project"/>
            <person name="McClelland M."/>
            <person name="Sanderson E.K."/>
            <person name="Porwollik S."/>
            <person name="Spieth J."/>
            <person name="Clifton W.S."/>
            <person name="Latreille P."/>
            <person name="Courtney L."/>
            <person name="Wang C."/>
            <person name="Pepin K."/>
            <person name="Bhonagiri V."/>
            <person name="Nash W."/>
            <person name="Johnson M."/>
            <person name="Thiruvilangam P."/>
            <person name="Wilson R."/>
        </authorList>
    </citation>
    <scope>NUCLEOTIDE SEQUENCE [LARGE SCALE GENOMIC DNA]</scope>
    <source>
        <strain evidence="2">ATCC BAA-895 / CDC 4225-83 / SGSC4696</strain>
    </source>
</reference>
<dbReference type="Proteomes" id="UP000008148">
    <property type="component" value="Chromosome"/>
</dbReference>